<organism evidence="1 2">
    <name type="scientific">Altericroceibacterium spongiae</name>
    <dbReference type="NCBI Taxonomy" id="2320269"/>
    <lineage>
        <taxon>Bacteria</taxon>
        <taxon>Pseudomonadati</taxon>
        <taxon>Pseudomonadota</taxon>
        <taxon>Alphaproteobacteria</taxon>
        <taxon>Sphingomonadales</taxon>
        <taxon>Erythrobacteraceae</taxon>
        <taxon>Altericroceibacterium</taxon>
    </lineage>
</organism>
<keyword evidence="2" id="KW-1185">Reference proteome</keyword>
<dbReference type="Proteomes" id="UP000284395">
    <property type="component" value="Unassembled WGS sequence"/>
</dbReference>
<name>A0A420EC09_9SPHN</name>
<proteinExistence type="predicted"/>
<accession>A0A420EC09</accession>
<gene>
    <name evidence="1" type="ORF">D6851_15225</name>
</gene>
<dbReference type="AlphaFoldDB" id="A0A420EC09"/>
<evidence type="ECO:0000313" key="2">
    <source>
        <dbReference type="Proteomes" id="UP000284395"/>
    </source>
</evidence>
<reference evidence="1 2" key="1">
    <citation type="submission" date="2018-09" db="EMBL/GenBank/DDBJ databases">
        <title>Altererythrobacter spongiae sp. nov., isolated from a marine sponge.</title>
        <authorList>
            <person name="Zhuang L."/>
            <person name="Luo L."/>
        </authorList>
    </citation>
    <scope>NUCLEOTIDE SEQUENCE [LARGE SCALE GENOMIC DNA]</scope>
    <source>
        <strain evidence="1 2">HN-Y73</strain>
    </source>
</reference>
<dbReference type="OrthoDB" id="6057763at2"/>
<evidence type="ECO:0008006" key="3">
    <source>
        <dbReference type="Google" id="ProtNLM"/>
    </source>
</evidence>
<dbReference type="EMBL" id="RAPF01000011">
    <property type="protein sequence ID" value="RKF18230.1"/>
    <property type="molecule type" value="Genomic_DNA"/>
</dbReference>
<protein>
    <recommendedName>
        <fullName evidence="3">Lipocalin-like domain-containing protein</fullName>
    </recommendedName>
</protein>
<sequence length="99" mass="10862">MLGRWGLVAADCTSTNGDAKGLMIVKPKALEFYESVGTLARMSESDAGKIRANFSFSGEGMSWDREQQLTLTDNGQTLIRREYGEDAAPDTFQYKKCGA</sequence>
<evidence type="ECO:0000313" key="1">
    <source>
        <dbReference type="EMBL" id="RKF18230.1"/>
    </source>
</evidence>
<comment type="caution">
    <text evidence="1">The sequence shown here is derived from an EMBL/GenBank/DDBJ whole genome shotgun (WGS) entry which is preliminary data.</text>
</comment>